<accession>A0A395M835</accession>
<dbReference type="OrthoDB" id="4961474at2759"/>
<protein>
    <submittedName>
        <fullName evidence="2">Uncharacterized protein</fullName>
    </submittedName>
</protein>
<evidence type="ECO:0000313" key="3">
    <source>
        <dbReference type="Proteomes" id="UP000265631"/>
    </source>
</evidence>
<organism evidence="2 3">
    <name type="scientific">Fusarium flagelliforme</name>
    <dbReference type="NCBI Taxonomy" id="2675880"/>
    <lineage>
        <taxon>Eukaryota</taxon>
        <taxon>Fungi</taxon>
        <taxon>Dikarya</taxon>
        <taxon>Ascomycota</taxon>
        <taxon>Pezizomycotina</taxon>
        <taxon>Sordariomycetes</taxon>
        <taxon>Hypocreomycetidae</taxon>
        <taxon>Hypocreales</taxon>
        <taxon>Nectriaceae</taxon>
        <taxon>Fusarium</taxon>
        <taxon>Fusarium incarnatum-equiseti species complex</taxon>
    </lineage>
</organism>
<evidence type="ECO:0000256" key="1">
    <source>
        <dbReference type="SAM" id="MobiDB-lite"/>
    </source>
</evidence>
<sequence length="204" mass="22494">MAPKPPPPLPVADNYASLTNRISLSIASRSSILKTMNHNNSAPAKRRVILDDNDEDLIRGTQPNTGVGYVPEKKDVQKHANSKEERFLRGRIGKGATGKAKKKVEESESEEEVGRSALGKRKRSRKEVAGPEHEPENQALPTTTGERKENTTGEARAEADIEMKDGITKEENTSLEGVAANKRKSKNKKKKKQKTEKTKAEESV</sequence>
<keyword evidence="3" id="KW-1185">Reference proteome</keyword>
<evidence type="ECO:0000313" key="2">
    <source>
        <dbReference type="EMBL" id="RFN44062.1"/>
    </source>
</evidence>
<feature type="region of interest" description="Disordered" evidence="1">
    <location>
        <begin position="59"/>
        <end position="204"/>
    </location>
</feature>
<feature type="compositionally biased region" description="Basic and acidic residues" evidence="1">
    <location>
        <begin position="126"/>
        <end position="136"/>
    </location>
</feature>
<feature type="compositionally biased region" description="Basic and acidic residues" evidence="1">
    <location>
        <begin position="71"/>
        <end position="88"/>
    </location>
</feature>
<gene>
    <name evidence="2" type="ORF">FIE12Z_11672</name>
</gene>
<dbReference type="AlphaFoldDB" id="A0A395M835"/>
<dbReference type="EMBL" id="PXXK01000464">
    <property type="protein sequence ID" value="RFN44062.1"/>
    <property type="molecule type" value="Genomic_DNA"/>
</dbReference>
<comment type="caution">
    <text evidence="2">The sequence shown here is derived from an EMBL/GenBank/DDBJ whole genome shotgun (WGS) entry which is preliminary data.</text>
</comment>
<proteinExistence type="predicted"/>
<feature type="compositionally biased region" description="Basic and acidic residues" evidence="1">
    <location>
        <begin position="145"/>
        <end position="172"/>
    </location>
</feature>
<name>A0A395M835_9HYPO</name>
<feature type="compositionally biased region" description="Basic residues" evidence="1">
    <location>
        <begin position="181"/>
        <end position="194"/>
    </location>
</feature>
<reference evidence="2 3" key="1">
    <citation type="journal article" date="2018" name="PLoS Pathog.">
        <title>Evolution of structural diversity of trichothecenes, a family of toxins produced by plant pathogenic and entomopathogenic fungi.</title>
        <authorList>
            <person name="Proctor R.H."/>
            <person name="McCormick S.P."/>
            <person name="Kim H.S."/>
            <person name="Cardoza R.E."/>
            <person name="Stanley A.M."/>
            <person name="Lindo L."/>
            <person name="Kelly A."/>
            <person name="Brown D.W."/>
            <person name="Lee T."/>
            <person name="Vaughan M.M."/>
            <person name="Alexander N.J."/>
            <person name="Busman M."/>
            <person name="Gutierrez S."/>
        </authorList>
    </citation>
    <scope>NUCLEOTIDE SEQUENCE [LARGE SCALE GENOMIC DNA]</scope>
    <source>
        <strain evidence="2 3">NRRL 13405</strain>
    </source>
</reference>
<feature type="compositionally biased region" description="Basic and acidic residues" evidence="1">
    <location>
        <begin position="195"/>
        <end position="204"/>
    </location>
</feature>
<dbReference type="Proteomes" id="UP000265631">
    <property type="component" value="Unassembled WGS sequence"/>
</dbReference>